<gene>
    <name evidence="5" type="ORF">PK35_01205</name>
</gene>
<dbReference type="Proteomes" id="UP000032361">
    <property type="component" value="Unassembled WGS sequence"/>
</dbReference>
<dbReference type="InterPro" id="IPR013520">
    <property type="entry name" value="Ribonucl_H"/>
</dbReference>
<dbReference type="SMART" id="SM00479">
    <property type="entry name" value="EXOIII"/>
    <property type="match status" value="1"/>
</dbReference>
<dbReference type="GO" id="GO:0003677">
    <property type="term" value="F:DNA binding"/>
    <property type="evidence" value="ECO:0007669"/>
    <property type="project" value="InterPro"/>
</dbReference>
<dbReference type="NCBIfam" id="TIGR00573">
    <property type="entry name" value="dnaq"/>
    <property type="match status" value="1"/>
</dbReference>
<keyword evidence="1" id="KW-0540">Nuclease</keyword>
<accession>A0A0D7W5Q2</accession>
<name>A0A0D7W5Q2_9FLAO</name>
<dbReference type="PANTHER" id="PTHR30231:SF4">
    <property type="entry name" value="PROTEIN NEN2"/>
    <property type="match status" value="1"/>
</dbReference>
<dbReference type="GO" id="GO:0008408">
    <property type="term" value="F:3'-5' exonuclease activity"/>
    <property type="evidence" value="ECO:0007669"/>
    <property type="project" value="TreeGrafter"/>
</dbReference>
<dbReference type="GO" id="GO:0005829">
    <property type="term" value="C:cytosol"/>
    <property type="evidence" value="ECO:0007669"/>
    <property type="project" value="TreeGrafter"/>
</dbReference>
<protein>
    <recommendedName>
        <fullName evidence="4">Exonuclease domain-containing protein</fullName>
    </recommendedName>
</protein>
<evidence type="ECO:0000313" key="6">
    <source>
        <dbReference type="Proteomes" id="UP000032361"/>
    </source>
</evidence>
<dbReference type="PANTHER" id="PTHR30231">
    <property type="entry name" value="DNA POLYMERASE III SUBUNIT EPSILON"/>
    <property type="match status" value="1"/>
</dbReference>
<evidence type="ECO:0000313" key="5">
    <source>
        <dbReference type="EMBL" id="KJD34445.1"/>
    </source>
</evidence>
<sequence length="223" mass="25977">MVFNWFKRKKNEVNYPDFWLEYLNTFKSKKRGIIQETRFVAFDTETTGFDSKTDRILSIGAVSITGKTIQVNQSLEIYIEQDVFKPETVKIHGLLKKGSLQKITEIEAIKLFLDYIKDAVLVAHHAGFDKKMVNEMLIRNGLDKLKNRFIDTGILYNKSKHIIYRDNLKEHYSLDDLSDELNVTKEDRHTASGDALITAMVFLKILARLDKRKNLKWGYLLGR</sequence>
<dbReference type="SUPFAM" id="SSF53098">
    <property type="entry name" value="Ribonuclease H-like"/>
    <property type="match status" value="1"/>
</dbReference>
<keyword evidence="3" id="KW-0269">Exonuclease</keyword>
<keyword evidence="6" id="KW-1185">Reference proteome</keyword>
<feature type="domain" description="Exonuclease" evidence="4">
    <location>
        <begin position="38"/>
        <end position="211"/>
    </location>
</feature>
<dbReference type="Pfam" id="PF00929">
    <property type="entry name" value="RNase_T"/>
    <property type="match status" value="1"/>
</dbReference>
<proteinExistence type="predicted"/>
<dbReference type="STRING" id="1382798.PK35_01205"/>
<dbReference type="InterPro" id="IPR006054">
    <property type="entry name" value="DnaQ"/>
</dbReference>
<dbReference type="OrthoDB" id="9803913at2"/>
<dbReference type="AlphaFoldDB" id="A0A0D7W5Q2"/>
<evidence type="ECO:0000256" key="3">
    <source>
        <dbReference type="ARBA" id="ARBA00022839"/>
    </source>
</evidence>
<dbReference type="InterPro" id="IPR036397">
    <property type="entry name" value="RNaseH_sf"/>
</dbReference>
<evidence type="ECO:0000256" key="2">
    <source>
        <dbReference type="ARBA" id="ARBA00022801"/>
    </source>
</evidence>
<reference evidence="5 6" key="1">
    <citation type="journal article" date="2015" name="Antonie Van Leeuwenhoek">
        <title>Tamlana nanhaiensis sp. nov., isolated from surface seawater collected from the South China Sea.</title>
        <authorList>
            <person name="Liu X."/>
            <person name="Lai Q."/>
            <person name="Du Y."/>
            <person name="Li G."/>
            <person name="Sun F."/>
            <person name="Shao Z."/>
        </authorList>
    </citation>
    <scope>NUCLEOTIDE SEQUENCE [LARGE SCALE GENOMIC DNA]</scope>
    <source>
        <strain evidence="5 6">FHC16</strain>
    </source>
</reference>
<dbReference type="GO" id="GO:0003887">
    <property type="term" value="F:DNA-directed DNA polymerase activity"/>
    <property type="evidence" value="ECO:0007669"/>
    <property type="project" value="InterPro"/>
</dbReference>
<dbReference type="CDD" id="cd06127">
    <property type="entry name" value="DEDDh"/>
    <property type="match status" value="1"/>
</dbReference>
<dbReference type="GO" id="GO:0006260">
    <property type="term" value="P:DNA replication"/>
    <property type="evidence" value="ECO:0007669"/>
    <property type="project" value="InterPro"/>
</dbReference>
<dbReference type="EMBL" id="JTDV01000001">
    <property type="protein sequence ID" value="KJD34445.1"/>
    <property type="molecule type" value="Genomic_DNA"/>
</dbReference>
<evidence type="ECO:0000256" key="1">
    <source>
        <dbReference type="ARBA" id="ARBA00022722"/>
    </source>
</evidence>
<dbReference type="PATRIC" id="fig|1382798.3.peg.244"/>
<dbReference type="InterPro" id="IPR012337">
    <property type="entry name" value="RNaseH-like_sf"/>
</dbReference>
<evidence type="ECO:0000259" key="4">
    <source>
        <dbReference type="SMART" id="SM00479"/>
    </source>
</evidence>
<keyword evidence="2" id="KW-0378">Hydrolase</keyword>
<dbReference type="Gene3D" id="3.30.420.10">
    <property type="entry name" value="Ribonuclease H-like superfamily/Ribonuclease H"/>
    <property type="match status" value="1"/>
</dbReference>
<comment type="caution">
    <text evidence="5">The sequence shown here is derived from an EMBL/GenBank/DDBJ whole genome shotgun (WGS) entry which is preliminary data.</text>
</comment>
<organism evidence="5 6">
    <name type="scientific">Neotamlana nanhaiensis</name>
    <dbReference type="NCBI Taxonomy" id="1382798"/>
    <lineage>
        <taxon>Bacteria</taxon>
        <taxon>Pseudomonadati</taxon>
        <taxon>Bacteroidota</taxon>
        <taxon>Flavobacteriia</taxon>
        <taxon>Flavobacteriales</taxon>
        <taxon>Flavobacteriaceae</taxon>
        <taxon>Neotamlana</taxon>
    </lineage>
</organism>